<keyword evidence="4" id="KW-0378">Hydrolase</keyword>
<dbReference type="PANTHER" id="PTHR10060:SF15">
    <property type="entry name" value="DEOXYRIBONUCLEASE TATDN1"/>
    <property type="match status" value="1"/>
</dbReference>
<evidence type="ECO:0000313" key="6">
    <source>
        <dbReference type="Proteomes" id="UP000240830"/>
    </source>
</evidence>
<dbReference type="GO" id="GO:0046872">
    <property type="term" value="F:metal ion binding"/>
    <property type="evidence" value="ECO:0007669"/>
    <property type="project" value="UniProtKB-KW"/>
</dbReference>
<keyword evidence="6" id="KW-1185">Reference proteome</keyword>
<dbReference type="Gene3D" id="3.20.20.140">
    <property type="entry name" value="Metal-dependent hydrolases"/>
    <property type="match status" value="1"/>
</dbReference>
<dbReference type="InterPro" id="IPR001130">
    <property type="entry name" value="TatD-like"/>
</dbReference>
<proteinExistence type="inferred from homology"/>
<evidence type="ECO:0000256" key="2">
    <source>
        <dbReference type="ARBA" id="ARBA00022722"/>
    </source>
</evidence>
<dbReference type="EMBL" id="MTSL01000142">
    <property type="protein sequence ID" value="PJF18118.1"/>
    <property type="molecule type" value="Genomic_DNA"/>
</dbReference>
<keyword evidence="3" id="KW-0479">Metal-binding</keyword>
<dbReference type="AlphaFoldDB" id="A0A2H9TK61"/>
<name>A0A2H9TK61_9FUNG</name>
<dbReference type="SUPFAM" id="SSF51556">
    <property type="entry name" value="Metallo-dependent hydrolases"/>
    <property type="match status" value="1"/>
</dbReference>
<dbReference type="GO" id="GO:0005829">
    <property type="term" value="C:cytosol"/>
    <property type="evidence" value="ECO:0007669"/>
    <property type="project" value="TreeGrafter"/>
</dbReference>
<dbReference type="OrthoDB" id="6079689at2759"/>
<evidence type="ECO:0000256" key="4">
    <source>
        <dbReference type="ARBA" id="ARBA00022801"/>
    </source>
</evidence>
<protein>
    <submittedName>
        <fullName evidence="5">Mg-dependent DNase</fullName>
    </submittedName>
</protein>
<dbReference type="InterPro" id="IPR050891">
    <property type="entry name" value="TatD-type_Hydrolase"/>
</dbReference>
<reference evidence="5 6" key="1">
    <citation type="submission" date="2016-10" db="EMBL/GenBank/DDBJ databases">
        <title>The genome of Paramicrosporidium saccamoebae is the missing link in understanding Cryptomycota and Microsporidia evolution.</title>
        <authorList>
            <person name="Quandt C.A."/>
            <person name="Beaudet D."/>
            <person name="Corsaro D."/>
            <person name="Michel R."/>
            <person name="Corradi N."/>
            <person name="James T."/>
        </authorList>
    </citation>
    <scope>NUCLEOTIDE SEQUENCE [LARGE SCALE GENOMIC DNA]</scope>
    <source>
        <strain evidence="5 6">KSL3</strain>
    </source>
</reference>
<accession>A0A2H9TK61</accession>
<dbReference type="STRING" id="1246581.A0A2H9TK61"/>
<keyword evidence="2" id="KW-0540">Nuclease</keyword>
<evidence type="ECO:0000313" key="5">
    <source>
        <dbReference type="EMBL" id="PJF18118.1"/>
    </source>
</evidence>
<comment type="caution">
    <text evidence="5">The sequence shown here is derived from an EMBL/GenBank/DDBJ whole genome shotgun (WGS) entry which is preliminary data.</text>
</comment>
<dbReference type="PANTHER" id="PTHR10060">
    <property type="entry name" value="TATD FAMILY DEOXYRIBONUCLEASE"/>
    <property type="match status" value="1"/>
</dbReference>
<gene>
    <name evidence="5" type="ORF">PSACC_02069</name>
</gene>
<comment type="similarity">
    <text evidence="1">Belongs to the metallo-dependent hydrolases superfamily. TatD-type hydrolase family.</text>
</comment>
<sequence>MFQGQYHGRTVHSPDLRAVLQRANKTGVSRIMATAGSLSEVGEATKLVSELAAEFPGMLATTIGVHPTRVSEFEQYEQGPDAYLQELRNLAIRHAELNIVAIGEMGLGMASCCW</sequence>
<organism evidence="5 6">
    <name type="scientific">Paramicrosporidium saccamoebae</name>
    <dbReference type="NCBI Taxonomy" id="1246581"/>
    <lineage>
        <taxon>Eukaryota</taxon>
        <taxon>Fungi</taxon>
        <taxon>Fungi incertae sedis</taxon>
        <taxon>Cryptomycota</taxon>
        <taxon>Cryptomycota incertae sedis</taxon>
        <taxon>Paramicrosporidium</taxon>
    </lineage>
</organism>
<evidence type="ECO:0000256" key="3">
    <source>
        <dbReference type="ARBA" id="ARBA00022723"/>
    </source>
</evidence>
<dbReference type="Proteomes" id="UP000240830">
    <property type="component" value="Unassembled WGS sequence"/>
</dbReference>
<evidence type="ECO:0000256" key="1">
    <source>
        <dbReference type="ARBA" id="ARBA00009275"/>
    </source>
</evidence>
<dbReference type="Pfam" id="PF01026">
    <property type="entry name" value="TatD_DNase"/>
    <property type="match status" value="1"/>
</dbReference>
<dbReference type="GO" id="GO:0008296">
    <property type="term" value="F:3'-5'-DNA exonuclease activity"/>
    <property type="evidence" value="ECO:0007669"/>
    <property type="project" value="TreeGrafter"/>
</dbReference>
<dbReference type="InterPro" id="IPR032466">
    <property type="entry name" value="Metal_Hydrolase"/>
</dbReference>